<dbReference type="KEGG" id="psuw:WQ53_12805"/>
<evidence type="ECO:0000313" key="3">
    <source>
        <dbReference type="EMBL" id="AKC87505.1"/>
    </source>
</evidence>
<dbReference type="PATRIC" id="fig|314722.6.peg.2778"/>
<keyword evidence="1" id="KW-0732">Signal</keyword>
<protein>
    <recommendedName>
        <fullName evidence="2">Spore coat protein U/FanG domain-containing protein</fullName>
    </recommendedName>
</protein>
<name>A0A0E3UP45_9GAMM</name>
<feature type="domain" description="Spore coat protein U/FanG" evidence="2">
    <location>
        <begin position="33"/>
        <end position="166"/>
    </location>
</feature>
<dbReference type="RefSeq" id="WP_052632943.1">
    <property type="nucleotide sequence ID" value="NZ_CP011144.1"/>
</dbReference>
<evidence type="ECO:0000259" key="2">
    <source>
        <dbReference type="Pfam" id="PF05229"/>
    </source>
</evidence>
<sequence length="328" mass="34921">MNSICTVTILRSWWRAASLVLALATAWLLPGEAMAANECNIDGSNPISFGTVGGGGATTTGSIRFYCQNDGPAVRSFRVCLYMNPILPTGLDPRQMIQWWPLDYLDYHLYADPAMTQVIGSTTSGHAVYSIALTMTATGRTYSSMPVYGRIPAQTVTAGNYVSQITDFMRSTSQTGTTAPSATQCATAPITGQNYTEVSATFANTCYISTATDMDFGAVVSLAGNRDQTSTVSVRCPIGTNYRIALNYGGHSTGGTVRRMLGPGGNYLTYQLYRNAGRTQIWGNTNSNDVSDTGNNAIQSFTVYGRVPAQAAGSAGAYADTITVTLTY</sequence>
<dbReference type="EMBL" id="CP011144">
    <property type="protein sequence ID" value="AKC87505.1"/>
    <property type="molecule type" value="Genomic_DNA"/>
</dbReference>
<reference evidence="3 4" key="1">
    <citation type="journal article" date="2015" name="Genome Announc.">
        <title>Complete Genome Sequence of Pseudoxanthomonas suwonensis Strain J1, a Cellulose-Degrading Bacterium Isolated from Leaf- and Wood-Enriched Soil.</title>
        <authorList>
            <person name="Hou L."/>
            <person name="Jiang J."/>
            <person name="Xu Z."/>
            <person name="Zhou Y."/>
            <person name="Leung F.C."/>
        </authorList>
    </citation>
    <scope>NUCLEOTIDE SEQUENCE [LARGE SCALE GENOMIC DNA]</scope>
    <source>
        <strain evidence="3 4">J1</strain>
    </source>
</reference>
<dbReference type="Pfam" id="PF05229">
    <property type="entry name" value="SCPU"/>
    <property type="match status" value="2"/>
</dbReference>
<evidence type="ECO:0000313" key="4">
    <source>
        <dbReference type="Proteomes" id="UP000033067"/>
    </source>
</evidence>
<dbReference type="PANTHER" id="PTHR37089">
    <property type="entry name" value="PROTEIN U-RELATED"/>
    <property type="match status" value="1"/>
</dbReference>
<dbReference type="InterPro" id="IPR053167">
    <property type="entry name" value="Spore_coat_component"/>
</dbReference>
<feature type="domain" description="Spore coat protein U/FanG" evidence="2">
    <location>
        <begin position="197"/>
        <end position="325"/>
    </location>
</feature>
<accession>A0A0E3UP45</accession>
<keyword evidence="4" id="KW-1185">Reference proteome</keyword>
<organism evidence="3 4">
    <name type="scientific">Pseudoxanthomonas suwonensis</name>
    <dbReference type="NCBI Taxonomy" id="314722"/>
    <lineage>
        <taxon>Bacteria</taxon>
        <taxon>Pseudomonadati</taxon>
        <taxon>Pseudomonadota</taxon>
        <taxon>Gammaproteobacteria</taxon>
        <taxon>Lysobacterales</taxon>
        <taxon>Lysobacteraceae</taxon>
        <taxon>Pseudoxanthomonas</taxon>
    </lineage>
</organism>
<dbReference type="SMART" id="SM00972">
    <property type="entry name" value="SCPU"/>
    <property type="match status" value="2"/>
</dbReference>
<gene>
    <name evidence="3" type="ORF">WQ53_12805</name>
</gene>
<dbReference type="Proteomes" id="UP000033067">
    <property type="component" value="Chromosome"/>
</dbReference>
<feature type="signal peptide" evidence="1">
    <location>
        <begin position="1"/>
        <end position="35"/>
    </location>
</feature>
<dbReference type="OrthoDB" id="8588792at2"/>
<proteinExistence type="predicted"/>
<evidence type="ECO:0000256" key="1">
    <source>
        <dbReference type="SAM" id="SignalP"/>
    </source>
</evidence>
<dbReference type="AlphaFoldDB" id="A0A0E3UP45"/>
<dbReference type="InterPro" id="IPR007893">
    <property type="entry name" value="Spore_coat_U/FanG"/>
</dbReference>
<feature type="chain" id="PRO_5002412968" description="Spore coat protein U/FanG domain-containing protein" evidence="1">
    <location>
        <begin position="36"/>
        <end position="328"/>
    </location>
</feature>